<evidence type="ECO:0000256" key="1">
    <source>
        <dbReference type="SAM" id="MobiDB-lite"/>
    </source>
</evidence>
<evidence type="ECO:0000256" key="2">
    <source>
        <dbReference type="SAM" id="Phobius"/>
    </source>
</evidence>
<protein>
    <submittedName>
        <fullName evidence="3">Uncharacterized protein</fullName>
    </submittedName>
</protein>
<dbReference type="SUPFAM" id="SSF117074">
    <property type="entry name" value="Hypothetical protein PA1324"/>
    <property type="match status" value="1"/>
</dbReference>
<evidence type="ECO:0000313" key="4">
    <source>
        <dbReference type="Proteomes" id="UP001499978"/>
    </source>
</evidence>
<organism evidence="3 4">
    <name type="scientific">Pilimelia columellifera subsp. columellifera</name>
    <dbReference type="NCBI Taxonomy" id="706583"/>
    <lineage>
        <taxon>Bacteria</taxon>
        <taxon>Bacillati</taxon>
        <taxon>Actinomycetota</taxon>
        <taxon>Actinomycetes</taxon>
        <taxon>Micromonosporales</taxon>
        <taxon>Micromonosporaceae</taxon>
        <taxon>Pilimelia</taxon>
    </lineage>
</organism>
<feature type="compositionally biased region" description="Basic and acidic residues" evidence="1">
    <location>
        <begin position="52"/>
        <end position="64"/>
    </location>
</feature>
<dbReference type="InterPro" id="IPR013783">
    <property type="entry name" value="Ig-like_fold"/>
</dbReference>
<dbReference type="EMBL" id="BAAARY010000005">
    <property type="protein sequence ID" value="GAA2519314.1"/>
    <property type="molecule type" value="Genomic_DNA"/>
</dbReference>
<keyword evidence="2" id="KW-0472">Membrane</keyword>
<sequence>MVGLAACPASAAQVAAPIPPVATGRPAATPVSPAAAGSVDVSANTVQINGRVWHDEDGDGRQGDGEPGVGRAPVVAVSIVGVFELSRGDARLRRAQDRAREALLGGSVSPSGDAGADDFGMDLAFDVTGDAGRYELAVDPGLTFVAVGLFAFGGPEEPQWTLTRPGAGSNLRSDSDFYPVEEDGPPLLGFAAPRFTEAGQRLQLDAGFQPLLAVTGGRIGPILRWGLVSVLAGVALLLIGRQWRRRLPG</sequence>
<comment type="caution">
    <text evidence="3">The sequence shown here is derived from an EMBL/GenBank/DDBJ whole genome shotgun (WGS) entry which is preliminary data.</text>
</comment>
<reference evidence="4" key="1">
    <citation type="journal article" date="2019" name="Int. J. Syst. Evol. Microbiol.">
        <title>The Global Catalogue of Microorganisms (GCM) 10K type strain sequencing project: providing services to taxonomists for standard genome sequencing and annotation.</title>
        <authorList>
            <consortium name="The Broad Institute Genomics Platform"/>
            <consortium name="The Broad Institute Genome Sequencing Center for Infectious Disease"/>
            <person name="Wu L."/>
            <person name="Ma J."/>
        </authorList>
    </citation>
    <scope>NUCLEOTIDE SEQUENCE [LARGE SCALE GENOMIC DNA]</scope>
    <source>
        <strain evidence="4">JCM 3367</strain>
    </source>
</reference>
<feature type="region of interest" description="Disordered" evidence="1">
    <location>
        <begin position="51"/>
        <end position="70"/>
    </location>
</feature>
<gene>
    <name evidence="3" type="ORF">GCM10010201_15500</name>
</gene>
<name>A0ABP6ANJ8_9ACTN</name>
<feature type="transmembrane region" description="Helical" evidence="2">
    <location>
        <begin position="222"/>
        <end position="240"/>
    </location>
</feature>
<dbReference type="Proteomes" id="UP001499978">
    <property type="component" value="Unassembled WGS sequence"/>
</dbReference>
<evidence type="ECO:0000313" key="3">
    <source>
        <dbReference type="EMBL" id="GAA2519314.1"/>
    </source>
</evidence>
<keyword evidence="2" id="KW-1133">Transmembrane helix</keyword>
<proteinExistence type="predicted"/>
<dbReference type="Gene3D" id="2.60.40.10">
    <property type="entry name" value="Immunoglobulins"/>
    <property type="match status" value="1"/>
</dbReference>
<accession>A0ABP6ANJ8</accession>
<keyword evidence="4" id="KW-1185">Reference proteome</keyword>
<keyword evidence="2" id="KW-0812">Transmembrane</keyword>